<name>A0A923IZA9_CLOTT</name>
<proteinExistence type="predicted"/>
<keyword evidence="3" id="KW-1185">Reference proteome</keyword>
<dbReference type="RefSeq" id="WP_051593160.1">
    <property type="nucleotide sequence ID" value="NZ_JAAZWO010000002.1"/>
</dbReference>
<organism evidence="2 3">
    <name type="scientific">Clostridium tetanomorphum</name>
    <dbReference type="NCBI Taxonomy" id="1553"/>
    <lineage>
        <taxon>Bacteria</taxon>
        <taxon>Bacillati</taxon>
        <taxon>Bacillota</taxon>
        <taxon>Clostridia</taxon>
        <taxon>Eubacteriales</taxon>
        <taxon>Clostridiaceae</taxon>
        <taxon>Clostridium</taxon>
    </lineage>
</organism>
<feature type="coiled-coil region" evidence="1">
    <location>
        <begin position="39"/>
        <end position="95"/>
    </location>
</feature>
<reference evidence="2 3" key="1">
    <citation type="submission" date="2020-04" db="EMBL/GenBank/DDBJ databases">
        <title>Genomic insights into acetone-butanol-ethanol (ABE) fermentation by sequencing solventogenic clostridia strains.</title>
        <authorList>
            <person name="Brown S."/>
        </authorList>
    </citation>
    <scope>NUCLEOTIDE SEQUENCE [LARGE SCALE GENOMIC DNA]</scope>
    <source>
        <strain evidence="2 3">DJ011</strain>
    </source>
</reference>
<comment type="caution">
    <text evidence="2">The sequence shown here is derived from an EMBL/GenBank/DDBJ whole genome shotgun (WGS) entry which is preliminary data.</text>
</comment>
<dbReference type="AlphaFoldDB" id="A0A923IZA9"/>
<keyword evidence="1" id="KW-0175">Coiled coil</keyword>
<gene>
    <name evidence="2" type="ORF">HGG79_01445</name>
</gene>
<evidence type="ECO:0000256" key="1">
    <source>
        <dbReference type="SAM" id="Coils"/>
    </source>
</evidence>
<protein>
    <submittedName>
        <fullName evidence="2">Uncharacterized protein</fullName>
    </submittedName>
</protein>
<dbReference type="Proteomes" id="UP000563151">
    <property type="component" value="Unassembled WGS sequence"/>
</dbReference>
<evidence type="ECO:0000313" key="3">
    <source>
        <dbReference type="Proteomes" id="UP000563151"/>
    </source>
</evidence>
<sequence length="324" mass="37316">MGFFRKVNSLNSIVFSKIKENVQRGYLNSKAKRIEKEIISLEKKEVLQLKNKKENIQLKIEEVKNKEKIKRKTSIEKLKKELEYSNKKRKEENKDLNFVGRLRKEFKGIPIVTLVDDIAEGAAGIEKVQTMVQNNLKDPYGFLILAQSINYYKKAFLIMNLAKSPIDPIGTAMDISSEFGGEYIEESFDKDKWTYKRALLKSINLGLKSGVKDEKNLVCIGRSAQLLSMYAKDPLEKENFGMMGKKYLEEALKVTSPECKDEILFYLGRIERKKVRAFKYSLNNNISKAVFKGTINALKNQSKKVLDTSERIMDKTLENLLKNS</sequence>
<dbReference type="EMBL" id="JAAZWO010000002">
    <property type="protein sequence ID" value="MBC2396444.1"/>
    <property type="molecule type" value="Genomic_DNA"/>
</dbReference>
<evidence type="ECO:0000313" key="2">
    <source>
        <dbReference type="EMBL" id="MBC2396444.1"/>
    </source>
</evidence>
<accession>A0A923IZA9</accession>